<name>A0A7J6MJZ2_PEROL</name>
<dbReference type="Proteomes" id="UP000570595">
    <property type="component" value="Unassembled WGS sequence"/>
</dbReference>
<accession>A0A7J6MJZ2</accession>
<dbReference type="OrthoDB" id="10300316at2759"/>
<protein>
    <submittedName>
        <fullName evidence="1">Uncharacterized protein</fullName>
    </submittedName>
</protein>
<sequence>MTALCDHAELRRVTCGILHYLDSKMRGMPQDCLSEVWTMAHPQVEGLERASRISLYAQEGDALPALQGRVLDLLTLTHNPIHTFFWRLDYHEESLKLVLAEGMQGTALCLHTTEEFLYVLCEEGHFYRIPRCDNTFIYAATTDLDRDRSAILVEIDVKHDVGRYRTIYSGEVHPPSATILNGKATLFWLDGWHPRNAYKWTRGGGGPGSKDTFALFHQHHAVEFTSLTLSNRVGWLGVGSLLQERVWQVDLATEAILAVFQSSFEPYGIRARPDGGLWADLLKDSKEVLIEVWKPVFEPRPHKPIMMRRIVPTTT</sequence>
<evidence type="ECO:0000313" key="1">
    <source>
        <dbReference type="EMBL" id="KAF4671291.1"/>
    </source>
</evidence>
<reference evidence="1 2" key="1">
    <citation type="submission" date="2020-04" db="EMBL/GenBank/DDBJ databases">
        <title>Perkinsus olseni comparative genomics.</title>
        <authorList>
            <person name="Bogema D.R."/>
        </authorList>
    </citation>
    <scope>NUCLEOTIDE SEQUENCE [LARGE SCALE GENOMIC DNA]</scope>
    <source>
        <strain evidence="1">ATCC PRA-179</strain>
    </source>
</reference>
<proteinExistence type="predicted"/>
<gene>
    <name evidence="1" type="ORF">FOZ61_003224</name>
</gene>
<dbReference type="AlphaFoldDB" id="A0A7J6MJZ2"/>
<dbReference type="EMBL" id="JABAHT010000002">
    <property type="protein sequence ID" value="KAF4671291.1"/>
    <property type="molecule type" value="Genomic_DNA"/>
</dbReference>
<evidence type="ECO:0000313" key="2">
    <source>
        <dbReference type="Proteomes" id="UP000570595"/>
    </source>
</evidence>
<dbReference type="SUPFAM" id="SSF63829">
    <property type="entry name" value="Calcium-dependent phosphotriesterase"/>
    <property type="match status" value="1"/>
</dbReference>
<organism evidence="1 2">
    <name type="scientific">Perkinsus olseni</name>
    <name type="common">Perkinsus atlanticus</name>
    <dbReference type="NCBI Taxonomy" id="32597"/>
    <lineage>
        <taxon>Eukaryota</taxon>
        <taxon>Sar</taxon>
        <taxon>Alveolata</taxon>
        <taxon>Perkinsozoa</taxon>
        <taxon>Perkinsea</taxon>
        <taxon>Perkinsida</taxon>
        <taxon>Perkinsidae</taxon>
        <taxon>Perkinsus</taxon>
    </lineage>
</organism>
<comment type="caution">
    <text evidence="1">The sequence shown here is derived from an EMBL/GenBank/DDBJ whole genome shotgun (WGS) entry which is preliminary data.</text>
</comment>